<proteinExistence type="predicted"/>
<protein>
    <submittedName>
        <fullName evidence="1">Uncharacterized protein</fullName>
    </submittedName>
</protein>
<evidence type="ECO:0000313" key="1">
    <source>
        <dbReference type="EMBL" id="MBX58295.1"/>
    </source>
</evidence>
<sequence>MPKGKGHRYLLCSFVDLKYLQQNSSNFFLKKFYLGACNLPGSGDAIHLISIFYCT</sequence>
<organism evidence="1">
    <name type="scientific">Rhizophora mucronata</name>
    <name type="common">Asiatic mangrove</name>
    <dbReference type="NCBI Taxonomy" id="61149"/>
    <lineage>
        <taxon>Eukaryota</taxon>
        <taxon>Viridiplantae</taxon>
        <taxon>Streptophyta</taxon>
        <taxon>Embryophyta</taxon>
        <taxon>Tracheophyta</taxon>
        <taxon>Spermatophyta</taxon>
        <taxon>Magnoliopsida</taxon>
        <taxon>eudicotyledons</taxon>
        <taxon>Gunneridae</taxon>
        <taxon>Pentapetalae</taxon>
        <taxon>rosids</taxon>
        <taxon>fabids</taxon>
        <taxon>Malpighiales</taxon>
        <taxon>Rhizophoraceae</taxon>
        <taxon>Rhizophora</taxon>
    </lineage>
</organism>
<accession>A0A2P2PUA5</accession>
<dbReference type="AlphaFoldDB" id="A0A2P2PUA5"/>
<dbReference type="EMBL" id="GGEC01077811">
    <property type="protein sequence ID" value="MBX58295.1"/>
    <property type="molecule type" value="Transcribed_RNA"/>
</dbReference>
<reference evidence="1" key="1">
    <citation type="submission" date="2018-02" db="EMBL/GenBank/DDBJ databases">
        <title>Rhizophora mucronata_Transcriptome.</title>
        <authorList>
            <person name="Meera S.P."/>
            <person name="Sreeshan A."/>
            <person name="Augustine A."/>
        </authorList>
    </citation>
    <scope>NUCLEOTIDE SEQUENCE</scope>
    <source>
        <tissue evidence="1">Leaf</tissue>
    </source>
</reference>
<name>A0A2P2PUA5_RHIMU</name>